<proteinExistence type="predicted"/>
<sequence length="104" mass="11845">MKSLTKTSAKRLRLRCPAVCTLSASRRKDRRHYDKIRIPLASTVVDQLAKCYLKADDIDRNGTEYMRPLAWSYHYYCSTLKITKKDITDAHIFAVIPAGPEGVA</sequence>
<evidence type="ECO:0000313" key="1">
    <source>
        <dbReference type="EMBL" id="PBK64736.1"/>
    </source>
</evidence>
<organism evidence="1 2">
    <name type="scientific">Armillaria solidipes</name>
    <dbReference type="NCBI Taxonomy" id="1076256"/>
    <lineage>
        <taxon>Eukaryota</taxon>
        <taxon>Fungi</taxon>
        <taxon>Dikarya</taxon>
        <taxon>Basidiomycota</taxon>
        <taxon>Agaricomycotina</taxon>
        <taxon>Agaricomycetes</taxon>
        <taxon>Agaricomycetidae</taxon>
        <taxon>Agaricales</taxon>
        <taxon>Marasmiineae</taxon>
        <taxon>Physalacriaceae</taxon>
        <taxon>Armillaria</taxon>
    </lineage>
</organism>
<dbReference type="AlphaFoldDB" id="A0A2H3BNU9"/>
<evidence type="ECO:0000313" key="2">
    <source>
        <dbReference type="Proteomes" id="UP000218334"/>
    </source>
</evidence>
<accession>A0A2H3BNU9</accession>
<reference evidence="2" key="1">
    <citation type="journal article" date="2017" name="Nat. Ecol. Evol.">
        <title>Genome expansion and lineage-specific genetic innovations in the forest pathogenic fungi Armillaria.</title>
        <authorList>
            <person name="Sipos G."/>
            <person name="Prasanna A.N."/>
            <person name="Walter M.C."/>
            <person name="O'Connor E."/>
            <person name="Balint B."/>
            <person name="Krizsan K."/>
            <person name="Kiss B."/>
            <person name="Hess J."/>
            <person name="Varga T."/>
            <person name="Slot J."/>
            <person name="Riley R."/>
            <person name="Boka B."/>
            <person name="Rigling D."/>
            <person name="Barry K."/>
            <person name="Lee J."/>
            <person name="Mihaltcheva S."/>
            <person name="LaButti K."/>
            <person name="Lipzen A."/>
            <person name="Waldron R."/>
            <person name="Moloney N.M."/>
            <person name="Sperisen C."/>
            <person name="Kredics L."/>
            <person name="Vagvoelgyi C."/>
            <person name="Patrignani A."/>
            <person name="Fitzpatrick D."/>
            <person name="Nagy I."/>
            <person name="Doyle S."/>
            <person name="Anderson J.B."/>
            <person name="Grigoriev I.V."/>
            <person name="Gueldener U."/>
            <person name="Muensterkoetter M."/>
            <person name="Nagy L.G."/>
        </authorList>
    </citation>
    <scope>NUCLEOTIDE SEQUENCE [LARGE SCALE GENOMIC DNA]</scope>
    <source>
        <strain evidence="2">28-4</strain>
    </source>
</reference>
<gene>
    <name evidence="1" type="ORF">ARMSODRAFT_1022994</name>
</gene>
<protein>
    <submittedName>
        <fullName evidence="1">Uncharacterized protein</fullName>
    </submittedName>
</protein>
<dbReference type="EMBL" id="KZ293450">
    <property type="protein sequence ID" value="PBK64736.1"/>
    <property type="molecule type" value="Genomic_DNA"/>
</dbReference>
<name>A0A2H3BNU9_9AGAR</name>
<keyword evidence="2" id="KW-1185">Reference proteome</keyword>
<dbReference type="Proteomes" id="UP000218334">
    <property type="component" value="Unassembled WGS sequence"/>
</dbReference>